<dbReference type="Proteomes" id="UP000522163">
    <property type="component" value="Unassembled WGS sequence"/>
</dbReference>
<dbReference type="EMBL" id="JACHHH010000002">
    <property type="protein sequence ID" value="MBB6040529.1"/>
    <property type="molecule type" value="Genomic_DNA"/>
</dbReference>
<gene>
    <name evidence="1" type="ORF">HNQ46_000492</name>
</gene>
<organism evidence="1 2">
    <name type="scientific">Oribacterium sinus</name>
    <dbReference type="NCBI Taxonomy" id="237576"/>
    <lineage>
        <taxon>Bacteria</taxon>
        <taxon>Bacillati</taxon>
        <taxon>Bacillota</taxon>
        <taxon>Clostridia</taxon>
        <taxon>Lachnospirales</taxon>
        <taxon>Lachnospiraceae</taxon>
        <taxon>Oribacterium</taxon>
    </lineage>
</organism>
<name>A0A7W9SE67_9FIRM</name>
<dbReference type="AlphaFoldDB" id="A0A7W9SE67"/>
<proteinExistence type="predicted"/>
<dbReference type="RefSeq" id="WP_183682542.1">
    <property type="nucleotide sequence ID" value="NZ_CAUVGH010000034.1"/>
</dbReference>
<dbReference type="PROSITE" id="PS51257">
    <property type="entry name" value="PROKAR_LIPOPROTEIN"/>
    <property type="match status" value="1"/>
</dbReference>
<evidence type="ECO:0000313" key="2">
    <source>
        <dbReference type="Proteomes" id="UP000522163"/>
    </source>
</evidence>
<accession>A0A7W9SE67</accession>
<reference evidence="1 2" key="1">
    <citation type="submission" date="2020-08" db="EMBL/GenBank/DDBJ databases">
        <title>Genomic Encyclopedia of Type Strains, Phase IV (KMG-IV): sequencing the most valuable type-strain genomes for metagenomic binning, comparative biology and taxonomic classification.</title>
        <authorList>
            <person name="Goeker M."/>
        </authorList>
    </citation>
    <scope>NUCLEOTIDE SEQUENCE [LARGE SCALE GENOMIC DNA]</scope>
    <source>
        <strain evidence="1 2">DSM 17245</strain>
    </source>
</reference>
<sequence>MLRTRGFLLCLLALFFLVSCKPKYGVNSAPVMTTAAADQVILIDFDQISDDVIESMDPEDFPFVKNLTISGSNDTHMVEVHAEIVDNVSNEALTIFLDQLMREISNAAAVQDFRYSKSTDDSYGSFFQKYGVHYVITKGEETVEDVTVQPGESFPFTA</sequence>
<comment type="caution">
    <text evidence="1">The sequence shown here is derived from an EMBL/GenBank/DDBJ whole genome shotgun (WGS) entry which is preliminary data.</text>
</comment>
<dbReference type="GeneID" id="85014055"/>
<evidence type="ECO:0000313" key="1">
    <source>
        <dbReference type="EMBL" id="MBB6040529.1"/>
    </source>
</evidence>
<protein>
    <submittedName>
        <fullName evidence="1">Uncharacterized protein</fullName>
    </submittedName>
</protein>